<gene>
    <name evidence="1" type="ORF">E2C01_098118</name>
</gene>
<accession>A0A5B7KC25</accession>
<comment type="caution">
    <text evidence="1">The sequence shown here is derived from an EMBL/GenBank/DDBJ whole genome shotgun (WGS) entry which is preliminary data.</text>
</comment>
<evidence type="ECO:0000313" key="1">
    <source>
        <dbReference type="EMBL" id="MPD02529.1"/>
    </source>
</evidence>
<sequence length="79" mass="8665">MFLLILPFRASQSLLYVLPSTTTTITTTTTTTTTAISRYTCHPSVSSPPDLKPTKIAKLSCLQLTYQPTLKRSSHPAHS</sequence>
<name>A0A5B7KC25_PORTR</name>
<evidence type="ECO:0000313" key="2">
    <source>
        <dbReference type="Proteomes" id="UP000324222"/>
    </source>
</evidence>
<reference evidence="1 2" key="1">
    <citation type="submission" date="2019-05" db="EMBL/GenBank/DDBJ databases">
        <title>Another draft genome of Portunus trituberculatus and its Hox gene families provides insights of decapod evolution.</title>
        <authorList>
            <person name="Jeong J.-H."/>
            <person name="Song I."/>
            <person name="Kim S."/>
            <person name="Choi T."/>
            <person name="Kim D."/>
            <person name="Ryu S."/>
            <person name="Kim W."/>
        </authorList>
    </citation>
    <scope>NUCLEOTIDE SEQUENCE [LARGE SCALE GENOMIC DNA]</scope>
    <source>
        <tissue evidence="1">Muscle</tissue>
    </source>
</reference>
<protein>
    <submittedName>
        <fullName evidence="1">Uncharacterized protein</fullName>
    </submittedName>
</protein>
<proteinExistence type="predicted"/>
<dbReference type="AlphaFoldDB" id="A0A5B7KC25"/>
<keyword evidence="2" id="KW-1185">Reference proteome</keyword>
<organism evidence="1 2">
    <name type="scientific">Portunus trituberculatus</name>
    <name type="common">Swimming crab</name>
    <name type="synonym">Neptunus trituberculatus</name>
    <dbReference type="NCBI Taxonomy" id="210409"/>
    <lineage>
        <taxon>Eukaryota</taxon>
        <taxon>Metazoa</taxon>
        <taxon>Ecdysozoa</taxon>
        <taxon>Arthropoda</taxon>
        <taxon>Crustacea</taxon>
        <taxon>Multicrustacea</taxon>
        <taxon>Malacostraca</taxon>
        <taxon>Eumalacostraca</taxon>
        <taxon>Eucarida</taxon>
        <taxon>Decapoda</taxon>
        <taxon>Pleocyemata</taxon>
        <taxon>Brachyura</taxon>
        <taxon>Eubrachyura</taxon>
        <taxon>Portunoidea</taxon>
        <taxon>Portunidae</taxon>
        <taxon>Portuninae</taxon>
        <taxon>Portunus</taxon>
    </lineage>
</organism>
<dbReference type="Proteomes" id="UP000324222">
    <property type="component" value="Unassembled WGS sequence"/>
</dbReference>
<dbReference type="EMBL" id="VSRR010131857">
    <property type="protein sequence ID" value="MPD02529.1"/>
    <property type="molecule type" value="Genomic_DNA"/>
</dbReference>